<dbReference type="InterPro" id="IPR051698">
    <property type="entry name" value="Transposase_11-like"/>
</dbReference>
<dbReference type="GO" id="GO:0006313">
    <property type="term" value="P:DNA transposition"/>
    <property type="evidence" value="ECO:0007669"/>
    <property type="project" value="InterPro"/>
</dbReference>
<evidence type="ECO:0000259" key="1">
    <source>
        <dbReference type="Pfam" id="PF01609"/>
    </source>
</evidence>
<dbReference type="GO" id="GO:0003677">
    <property type="term" value="F:DNA binding"/>
    <property type="evidence" value="ECO:0007669"/>
    <property type="project" value="InterPro"/>
</dbReference>
<reference evidence="3 5" key="1">
    <citation type="submission" date="2021-03" db="EMBL/GenBank/DDBJ databases">
        <title>Draft genome and methylome analysis of Thiotrix fructosivoruns ATCC 49748.</title>
        <authorList>
            <person name="Fomenkov A."/>
            <person name="Grabovich M.Y."/>
            <person name="Roberts R.J."/>
        </authorList>
    </citation>
    <scope>NUCLEOTIDE SEQUENCE [LARGE SCALE GENOMIC DNA]</scope>
    <source>
        <strain evidence="3 5">ATCC 49748</strain>
    </source>
</reference>
<dbReference type="NCBIfam" id="NF033564">
    <property type="entry name" value="transpos_ISAs1"/>
    <property type="match status" value="1"/>
</dbReference>
<name>A0A8B0SP69_9GAMM</name>
<dbReference type="InterPro" id="IPR002559">
    <property type="entry name" value="Transposase_11"/>
</dbReference>
<dbReference type="RefSeq" id="WP_207249848.1">
    <property type="nucleotide sequence ID" value="NZ_JAFMPM010000006.1"/>
</dbReference>
<evidence type="ECO:0000313" key="5">
    <source>
        <dbReference type="Proteomes" id="UP000664466"/>
    </source>
</evidence>
<dbReference type="PANTHER" id="PTHR30298">
    <property type="entry name" value="H REPEAT-ASSOCIATED PREDICTED TRANSPOSASE"/>
    <property type="match status" value="1"/>
</dbReference>
<sequence>MSASLLDHFASLADPRIERNKRHELLDILVLVISAVCSNAKGWETIEEFGHTKLEWLRQFVPLANGVPSHDCIQYVMCRLSPVQFRECFINWTQAVKQTVGDEIIALDGKTARGSRDRANALNPLHMVTAWACESRLVLAQEATDEKSNEITAIPKLLALLELKGCIVTVDAMGCQRTIAEQIVAQKGDYVMGLKGNQSNLHEAVDDYFTTAQQFDFKAVPHDYTEEVDKDHGRLEIRRYWITEDLSTLPNPDGWAGLRSIGMVERECIQGGNTIRERRFFIASIPADAKRFAKAVRGHWGIENTLHWRLDVTLSEDASRIRKGNSPAMMTSIRHLSINLFEREGSKLSLPKKLNKAAWDDAYRAKVLFA</sequence>
<organism evidence="4">
    <name type="scientific">Thiothrix fructosivorans</name>
    <dbReference type="NCBI Taxonomy" id="111770"/>
    <lineage>
        <taxon>Bacteria</taxon>
        <taxon>Pseudomonadati</taxon>
        <taxon>Pseudomonadota</taxon>
        <taxon>Gammaproteobacteria</taxon>
        <taxon>Thiotrichales</taxon>
        <taxon>Thiotrichaceae</taxon>
        <taxon>Thiothrix</taxon>
    </lineage>
</organism>
<protein>
    <submittedName>
        <fullName evidence="4">ISAs1 family transposase</fullName>
    </submittedName>
</protein>
<dbReference type="InterPro" id="IPR047647">
    <property type="entry name" value="ISAs1_transpos"/>
</dbReference>
<dbReference type="Pfam" id="PF01609">
    <property type="entry name" value="DDE_Tnp_1"/>
    <property type="match status" value="1"/>
</dbReference>
<gene>
    <name evidence="4" type="ORF">J1836_008575</name>
    <name evidence="3" type="ORF">J1836_04250</name>
</gene>
<accession>A0A8B0SP69</accession>
<dbReference type="EMBL" id="CP072748">
    <property type="protein sequence ID" value="QTX12360.1"/>
    <property type="molecule type" value="Genomic_DNA"/>
</dbReference>
<proteinExistence type="predicted"/>
<dbReference type="Pfam" id="PF13808">
    <property type="entry name" value="DDE_Tnp_1_assoc"/>
    <property type="match status" value="1"/>
</dbReference>
<dbReference type="AlphaFoldDB" id="A0A8B0SP69"/>
<evidence type="ECO:0000313" key="3">
    <source>
        <dbReference type="EMBL" id="MBO0612142.1"/>
    </source>
</evidence>
<dbReference type="GO" id="GO:0004803">
    <property type="term" value="F:transposase activity"/>
    <property type="evidence" value="ECO:0007669"/>
    <property type="project" value="InterPro"/>
</dbReference>
<feature type="domain" description="Transposase IS4-like" evidence="1">
    <location>
        <begin position="102"/>
        <end position="340"/>
    </location>
</feature>
<keyword evidence="5" id="KW-1185">Reference proteome</keyword>
<reference evidence="4" key="2">
    <citation type="submission" date="2021-04" db="EMBL/GenBank/DDBJ databases">
        <title>Complete Genome and methylome analysis of Thiothrix fructosivorans ATCC 49748.</title>
        <authorList>
            <person name="Fomenkov A."/>
            <person name="Sun L."/>
            <person name="Vincze T."/>
            <person name="Grabovich M.Y."/>
            <person name="Roberts R.J."/>
        </authorList>
    </citation>
    <scope>NUCLEOTIDE SEQUENCE</scope>
    <source>
        <strain evidence="4">ATCC 49748</strain>
    </source>
</reference>
<dbReference type="InterPro" id="IPR032806">
    <property type="entry name" value="YbfD_N"/>
</dbReference>
<dbReference type="EMBL" id="JAFMPM010000006">
    <property type="protein sequence ID" value="MBO0612142.1"/>
    <property type="molecule type" value="Genomic_DNA"/>
</dbReference>
<dbReference type="PANTHER" id="PTHR30298:SF0">
    <property type="entry name" value="PROTEIN YBFL-RELATED"/>
    <property type="match status" value="1"/>
</dbReference>
<evidence type="ECO:0000313" key="4">
    <source>
        <dbReference type="EMBL" id="QTX12360.1"/>
    </source>
</evidence>
<feature type="domain" description="H repeat-associated protein N-terminal" evidence="2">
    <location>
        <begin position="6"/>
        <end position="93"/>
    </location>
</feature>
<evidence type="ECO:0000259" key="2">
    <source>
        <dbReference type="Pfam" id="PF13808"/>
    </source>
</evidence>
<dbReference type="Proteomes" id="UP000664466">
    <property type="component" value="Unassembled WGS sequence"/>
</dbReference>